<proteinExistence type="predicted"/>
<dbReference type="Proteomes" id="UP000709295">
    <property type="component" value="Unassembled WGS sequence"/>
</dbReference>
<organism evidence="1 2">
    <name type="scientific">Phytophthora aleatoria</name>
    <dbReference type="NCBI Taxonomy" id="2496075"/>
    <lineage>
        <taxon>Eukaryota</taxon>
        <taxon>Sar</taxon>
        <taxon>Stramenopiles</taxon>
        <taxon>Oomycota</taxon>
        <taxon>Peronosporomycetes</taxon>
        <taxon>Peronosporales</taxon>
        <taxon>Peronosporaceae</taxon>
        <taxon>Phytophthora</taxon>
    </lineage>
</organism>
<evidence type="ECO:0000313" key="1">
    <source>
        <dbReference type="EMBL" id="KAG6969429.1"/>
    </source>
</evidence>
<dbReference type="EMBL" id="JAENGY010000209">
    <property type="protein sequence ID" value="KAG6969429.1"/>
    <property type="molecule type" value="Genomic_DNA"/>
</dbReference>
<name>A0A8J5IMP0_9STRA</name>
<dbReference type="AlphaFoldDB" id="A0A8J5IMP0"/>
<reference evidence="1" key="1">
    <citation type="submission" date="2021-01" db="EMBL/GenBank/DDBJ databases">
        <title>Phytophthora aleatoria, a newly-described species from Pinus radiata is distinct from Phytophthora cactorum isolates based on comparative genomics.</title>
        <authorList>
            <person name="Mcdougal R."/>
            <person name="Panda P."/>
            <person name="Williams N."/>
            <person name="Studholme D.J."/>
        </authorList>
    </citation>
    <scope>NUCLEOTIDE SEQUENCE</scope>
    <source>
        <strain evidence="1">NZFS 4037</strain>
    </source>
</reference>
<comment type="caution">
    <text evidence="1">The sequence shown here is derived from an EMBL/GenBank/DDBJ whole genome shotgun (WGS) entry which is preliminary data.</text>
</comment>
<keyword evidence="2" id="KW-1185">Reference proteome</keyword>
<evidence type="ECO:0000313" key="2">
    <source>
        <dbReference type="Proteomes" id="UP000709295"/>
    </source>
</evidence>
<gene>
    <name evidence="1" type="ORF">JG688_00005313</name>
</gene>
<protein>
    <submittedName>
        <fullName evidence="1">Uncharacterized protein</fullName>
    </submittedName>
</protein>
<sequence length="186" mass="20805">MIGQNTTSTLLGRRQAISVETLAEVSGGEPLASRVEGASRPSIRGRGKSALRTRKHYGDAALYHEDPVCSTSTLDHSGRASENSIVNNIIYKNNTKVYYITYGGYSLKLFLYDSHPFQKLGYLEKPYYFLDLQPPSHISILTHQDNQKHRFPTSPWSVSSVLLTQATRTLKWRASTSARAATRTIK</sequence>
<accession>A0A8J5IMP0</accession>